<evidence type="ECO:0000313" key="8">
    <source>
        <dbReference type="Proteomes" id="UP000054524"/>
    </source>
</evidence>
<evidence type="ECO:0000256" key="2">
    <source>
        <dbReference type="ARBA" id="ARBA00023015"/>
    </source>
</evidence>
<comment type="caution">
    <text evidence="7">The sequence shown here is derived from an EMBL/GenBank/DDBJ whole genome shotgun (WGS) entry which is preliminary data.</text>
</comment>
<feature type="domain" description="Bromodomain associated" evidence="5">
    <location>
        <begin position="3"/>
        <end position="73"/>
    </location>
</feature>
<feature type="domain" description="Transcription factor TFIID subunit 8 C-terminal" evidence="6">
    <location>
        <begin position="128"/>
        <end position="171"/>
    </location>
</feature>
<protein>
    <recommendedName>
        <fullName evidence="9">Transcription initiation factor TFIID subunit 8</fullName>
    </recommendedName>
</protein>
<dbReference type="InterPro" id="IPR009072">
    <property type="entry name" value="Histone-fold"/>
</dbReference>
<name>A0A086J500_NEMA1</name>
<dbReference type="EMBL" id="AKIJ01000001">
    <property type="protein sequence ID" value="KFG27218.1"/>
    <property type="molecule type" value="Genomic_DNA"/>
</dbReference>
<dbReference type="Pfam" id="PF10406">
    <property type="entry name" value="TAF8_C"/>
    <property type="match status" value="1"/>
</dbReference>
<keyword evidence="2" id="KW-0805">Transcription regulation</keyword>
<dbReference type="Proteomes" id="UP000054524">
    <property type="component" value="Unassembled WGS sequence"/>
</dbReference>
<sequence length="189" mass="21521">MESIRKLTEVVISTILKSEDFTGVEGKALDFLTTTLLNYMIYTGSRLKKQCEISRRTSPTLVDAGCIIQEINAQDCQPSESTLISALEKFNSMELEQITAELESDPADDPNEFISEACTYVDCPQNYYEFLPKLPPAHTFKNSSIKRKITDDRAQKARIRNEQIKQVVENLFCIMLKTGRSPKYANYLM</sequence>
<evidence type="ECO:0008006" key="9">
    <source>
        <dbReference type="Google" id="ProtNLM"/>
    </source>
</evidence>
<gene>
    <name evidence="7" type="ORF">NESG_00295</name>
</gene>
<comment type="subcellular location">
    <subcellularLocation>
        <location evidence="1">Nucleus</location>
    </subcellularLocation>
</comment>
<dbReference type="RefSeq" id="XP_052905773.1">
    <property type="nucleotide sequence ID" value="XM_053047948.1"/>
</dbReference>
<organism evidence="7 8">
    <name type="scientific">Nematocida ausubeli (strain ATCC PRA-371 / ERTm2)</name>
    <name type="common">Nematode killer fungus</name>
    <dbReference type="NCBI Taxonomy" id="1913371"/>
    <lineage>
        <taxon>Eukaryota</taxon>
        <taxon>Fungi</taxon>
        <taxon>Fungi incertae sedis</taxon>
        <taxon>Microsporidia</taxon>
        <taxon>Nematocida</taxon>
    </lineage>
</organism>
<evidence type="ECO:0000259" key="5">
    <source>
        <dbReference type="Pfam" id="PF07524"/>
    </source>
</evidence>
<keyword evidence="4" id="KW-0539">Nucleus</keyword>
<dbReference type="GeneID" id="77675268"/>
<accession>A0A086J500</accession>
<dbReference type="GO" id="GO:0005634">
    <property type="term" value="C:nucleus"/>
    <property type="evidence" value="ECO:0007669"/>
    <property type="project" value="UniProtKB-SubCell"/>
</dbReference>
<reference evidence="7 8" key="1">
    <citation type="journal article" date="2014" name="Genome Announc.">
        <title>Genome Sequence of the Microsporidian Species Nematocida sp1 Strain ERTm6 (ATCC PRA-372).</title>
        <authorList>
            <person name="Bakowski M.A."/>
            <person name="Priest M."/>
            <person name="Young S."/>
            <person name="Cuomo C.A."/>
            <person name="Troemel E.R."/>
        </authorList>
    </citation>
    <scope>NUCLEOTIDE SEQUENCE [LARGE SCALE GENOMIC DNA]</scope>
    <source>
        <strain evidence="7 8">ERTm6</strain>
    </source>
</reference>
<dbReference type="AlphaFoldDB" id="A0A086J500"/>
<dbReference type="HOGENOM" id="CLU_130208_0_0_1"/>
<dbReference type="GO" id="GO:0046982">
    <property type="term" value="F:protein heterodimerization activity"/>
    <property type="evidence" value="ECO:0007669"/>
    <property type="project" value="InterPro"/>
</dbReference>
<dbReference type="InterPro" id="IPR006565">
    <property type="entry name" value="BTP"/>
</dbReference>
<dbReference type="Gene3D" id="1.10.20.10">
    <property type="entry name" value="Histone, subunit A"/>
    <property type="match status" value="1"/>
</dbReference>
<proteinExistence type="predicted"/>
<evidence type="ECO:0000256" key="4">
    <source>
        <dbReference type="ARBA" id="ARBA00023242"/>
    </source>
</evidence>
<evidence type="ECO:0000259" key="6">
    <source>
        <dbReference type="Pfam" id="PF10406"/>
    </source>
</evidence>
<keyword evidence="3" id="KW-0804">Transcription</keyword>
<evidence type="ECO:0000256" key="1">
    <source>
        <dbReference type="ARBA" id="ARBA00004123"/>
    </source>
</evidence>
<dbReference type="Pfam" id="PF07524">
    <property type="entry name" value="Bromo_TP"/>
    <property type="match status" value="1"/>
</dbReference>
<keyword evidence="8" id="KW-1185">Reference proteome</keyword>
<evidence type="ECO:0000313" key="7">
    <source>
        <dbReference type="EMBL" id="KFG27218.1"/>
    </source>
</evidence>
<dbReference type="InterPro" id="IPR019473">
    <property type="entry name" value="TFIID_su8_C"/>
</dbReference>
<dbReference type="CDD" id="cd00076">
    <property type="entry name" value="HFD_SF"/>
    <property type="match status" value="1"/>
</dbReference>
<evidence type="ECO:0000256" key="3">
    <source>
        <dbReference type="ARBA" id="ARBA00023163"/>
    </source>
</evidence>